<evidence type="ECO:0000313" key="12">
    <source>
        <dbReference type="EMBL" id="OZJ04824.1"/>
    </source>
</evidence>
<evidence type="ECO:0000256" key="8">
    <source>
        <dbReference type="ARBA" id="ARBA00023136"/>
    </source>
</evidence>
<dbReference type="OrthoDB" id="158360at2759"/>
<evidence type="ECO:0000256" key="6">
    <source>
        <dbReference type="ARBA" id="ARBA00022989"/>
    </source>
</evidence>
<evidence type="ECO:0000256" key="9">
    <source>
        <dbReference type="ARBA" id="ARBA00037983"/>
    </source>
</evidence>
<accession>A0A261Y2V3</accession>
<dbReference type="GO" id="GO:0005789">
    <property type="term" value="C:endoplasmic reticulum membrane"/>
    <property type="evidence" value="ECO:0007669"/>
    <property type="project" value="UniProtKB-SubCell"/>
</dbReference>
<name>A0A261Y2V3_9FUNG</name>
<sequence>MNSLYNHALKQSQGIKQDLDRLLQEPSAGLQGQISVSLGAFGRSIDEYEGLAKREMIPTKRELGLSRAERFRSEYSEYKAMFDRVQAERKNEERNALFHRRDHPTYEYESPYTPPPTRFEHAQRESTFAQNTESAIDDFISTAQHVLENLTDQHDILKKTQRKVLDTANTLGLSQNL</sequence>
<dbReference type="GO" id="GO:0006888">
    <property type="term" value="P:endoplasmic reticulum to Golgi vesicle-mediated transport"/>
    <property type="evidence" value="ECO:0007669"/>
    <property type="project" value="TreeGrafter"/>
</dbReference>
<dbReference type="GO" id="GO:0000139">
    <property type="term" value="C:Golgi membrane"/>
    <property type="evidence" value="ECO:0007669"/>
    <property type="project" value="UniProtKB-SubCell"/>
</dbReference>
<dbReference type="InterPro" id="IPR027027">
    <property type="entry name" value="GOSR2/Membrin/Bos1"/>
</dbReference>
<comment type="caution">
    <text evidence="12">The sequence shown here is derived from an EMBL/GenBank/DDBJ whole genome shotgun (WGS) entry which is preliminary data.</text>
</comment>
<keyword evidence="13" id="KW-1185">Reference proteome</keyword>
<evidence type="ECO:0000256" key="5">
    <source>
        <dbReference type="ARBA" id="ARBA00022927"/>
    </source>
</evidence>
<comment type="subcellular location">
    <subcellularLocation>
        <location evidence="1">Endoplasmic reticulum membrane</location>
        <topology evidence="1">Single-pass type IV membrane protein</topology>
    </subcellularLocation>
    <subcellularLocation>
        <location evidence="2">Golgi apparatus membrane</location>
        <topology evidence="2">Single-pass type IV membrane protein</topology>
    </subcellularLocation>
</comment>
<dbReference type="GO" id="GO:0031201">
    <property type="term" value="C:SNARE complex"/>
    <property type="evidence" value="ECO:0007669"/>
    <property type="project" value="TreeGrafter"/>
</dbReference>
<dbReference type="GO" id="GO:0012507">
    <property type="term" value="C:ER to Golgi transport vesicle membrane"/>
    <property type="evidence" value="ECO:0007669"/>
    <property type="project" value="TreeGrafter"/>
</dbReference>
<keyword evidence="3" id="KW-0813">Transport</keyword>
<comment type="similarity">
    <text evidence="9">Belongs to the BOS1 family.</text>
</comment>
<organism evidence="12 13">
    <name type="scientific">Bifiguratus adelaidae</name>
    <dbReference type="NCBI Taxonomy" id="1938954"/>
    <lineage>
        <taxon>Eukaryota</taxon>
        <taxon>Fungi</taxon>
        <taxon>Fungi incertae sedis</taxon>
        <taxon>Mucoromycota</taxon>
        <taxon>Mucoromycotina</taxon>
        <taxon>Endogonomycetes</taxon>
        <taxon>Endogonales</taxon>
        <taxon>Endogonales incertae sedis</taxon>
        <taxon>Bifiguratus</taxon>
    </lineage>
</organism>
<protein>
    <recommendedName>
        <fullName evidence="10">Protein transport protein BOS1</fullName>
    </recommendedName>
</protein>
<evidence type="ECO:0000313" key="13">
    <source>
        <dbReference type="Proteomes" id="UP000242875"/>
    </source>
</evidence>
<dbReference type="CDD" id="cd15863">
    <property type="entry name" value="SNARE_GS27"/>
    <property type="match status" value="1"/>
</dbReference>
<keyword evidence="11" id="KW-0175">Coiled coil</keyword>
<dbReference type="EMBL" id="MVBO01000029">
    <property type="protein sequence ID" value="OZJ04824.1"/>
    <property type="molecule type" value="Genomic_DNA"/>
</dbReference>
<dbReference type="GO" id="GO:0005484">
    <property type="term" value="F:SNAP receptor activity"/>
    <property type="evidence" value="ECO:0007669"/>
    <property type="project" value="InterPro"/>
</dbReference>
<keyword evidence="4" id="KW-0812">Transmembrane</keyword>
<dbReference type="PANTHER" id="PTHR21230:SF1">
    <property type="entry name" value="GOLGI SNAP RECEPTOR COMPLEX MEMBER 2"/>
    <property type="match status" value="1"/>
</dbReference>
<dbReference type="AlphaFoldDB" id="A0A261Y2V3"/>
<proteinExistence type="inferred from homology"/>
<keyword evidence="8" id="KW-0472">Membrane</keyword>
<evidence type="ECO:0000256" key="7">
    <source>
        <dbReference type="ARBA" id="ARBA00023034"/>
    </source>
</evidence>
<dbReference type="GO" id="GO:0031902">
    <property type="term" value="C:late endosome membrane"/>
    <property type="evidence" value="ECO:0007669"/>
    <property type="project" value="TreeGrafter"/>
</dbReference>
<evidence type="ECO:0000256" key="1">
    <source>
        <dbReference type="ARBA" id="ARBA00004163"/>
    </source>
</evidence>
<gene>
    <name evidence="12" type="ORF">BZG36_02341</name>
</gene>
<feature type="coiled-coil region" evidence="11">
    <location>
        <begin position="68"/>
        <end position="95"/>
    </location>
</feature>
<dbReference type="PIRSF" id="PIRSF028865">
    <property type="entry name" value="Membrin-2"/>
    <property type="match status" value="1"/>
</dbReference>
<evidence type="ECO:0000256" key="10">
    <source>
        <dbReference type="ARBA" id="ARBA00040957"/>
    </source>
</evidence>
<keyword evidence="6" id="KW-1133">Transmembrane helix</keyword>
<dbReference type="GO" id="GO:0015031">
    <property type="term" value="P:protein transport"/>
    <property type="evidence" value="ECO:0007669"/>
    <property type="project" value="UniProtKB-KW"/>
</dbReference>
<evidence type="ECO:0000256" key="4">
    <source>
        <dbReference type="ARBA" id="ARBA00022692"/>
    </source>
</evidence>
<evidence type="ECO:0000256" key="11">
    <source>
        <dbReference type="SAM" id="Coils"/>
    </source>
</evidence>
<reference evidence="12 13" key="1">
    <citation type="journal article" date="2017" name="Mycologia">
        <title>Bifiguratus adelaidae, gen. et sp. nov., a new member of Mucoromycotina in endophytic and soil-dwelling habitats.</title>
        <authorList>
            <person name="Torres-Cruz T.J."/>
            <person name="Billingsley Tobias T.L."/>
            <person name="Almatruk M."/>
            <person name="Hesse C."/>
            <person name="Kuske C.R."/>
            <person name="Desiro A."/>
            <person name="Benucci G.M."/>
            <person name="Bonito G."/>
            <person name="Stajich J.E."/>
            <person name="Dunlap C."/>
            <person name="Arnold A.E."/>
            <person name="Porras-Alfaro A."/>
        </authorList>
    </citation>
    <scope>NUCLEOTIDE SEQUENCE [LARGE SCALE GENOMIC DNA]</scope>
    <source>
        <strain evidence="12 13">AZ0501</strain>
    </source>
</reference>
<dbReference type="PANTHER" id="PTHR21230">
    <property type="entry name" value="VESICLE TRANSPORT V-SNARE PROTEIN VTI1-RELATED"/>
    <property type="match status" value="1"/>
</dbReference>
<dbReference type="Pfam" id="PF12352">
    <property type="entry name" value="V-SNARE_C"/>
    <property type="match status" value="1"/>
</dbReference>
<keyword evidence="7" id="KW-0333">Golgi apparatus</keyword>
<evidence type="ECO:0000256" key="3">
    <source>
        <dbReference type="ARBA" id="ARBA00022448"/>
    </source>
</evidence>
<evidence type="ECO:0000256" key="2">
    <source>
        <dbReference type="ARBA" id="ARBA00004409"/>
    </source>
</evidence>
<dbReference type="GO" id="GO:0000149">
    <property type="term" value="F:SNARE binding"/>
    <property type="evidence" value="ECO:0007669"/>
    <property type="project" value="TreeGrafter"/>
</dbReference>
<dbReference type="GO" id="GO:0006906">
    <property type="term" value="P:vesicle fusion"/>
    <property type="evidence" value="ECO:0007669"/>
    <property type="project" value="TreeGrafter"/>
</dbReference>
<dbReference type="Proteomes" id="UP000242875">
    <property type="component" value="Unassembled WGS sequence"/>
</dbReference>
<keyword evidence="5" id="KW-0653">Protein transport</keyword>